<keyword evidence="1" id="KW-0812">Transmembrane</keyword>
<reference evidence="2 3" key="1">
    <citation type="submission" date="2020-03" db="EMBL/GenBank/DDBJ databases">
        <title>Metabolic flexibility allows generalist bacteria to become dominant in a frequently disturbed ecosystem.</title>
        <authorList>
            <person name="Chen Y.-J."/>
            <person name="Leung P.M."/>
            <person name="Bay S.K."/>
            <person name="Hugenholtz P."/>
            <person name="Kessler A.J."/>
            <person name="Shelley G."/>
            <person name="Waite D.W."/>
            <person name="Cook P.L."/>
            <person name="Greening C."/>
        </authorList>
    </citation>
    <scope>NUCLEOTIDE SEQUENCE [LARGE SCALE GENOMIC DNA]</scope>
    <source>
        <strain evidence="2">SS_bin_28</strain>
    </source>
</reference>
<organism evidence="2 3">
    <name type="scientific">Eiseniibacteriota bacterium</name>
    <dbReference type="NCBI Taxonomy" id="2212470"/>
    <lineage>
        <taxon>Bacteria</taxon>
        <taxon>Candidatus Eiseniibacteriota</taxon>
    </lineage>
</organism>
<dbReference type="SUPFAM" id="SSF103473">
    <property type="entry name" value="MFS general substrate transporter"/>
    <property type="match status" value="1"/>
</dbReference>
<dbReference type="InterPro" id="IPR016024">
    <property type="entry name" value="ARM-type_fold"/>
</dbReference>
<evidence type="ECO:0000256" key="1">
    <source>
        <dbReference type="SAM" id="Phobius"/>
    </source>
</evidence>
<evidence type="ECO:0000313" key="2">
    <source>
        <dbReference type="EMBL" id="NNF07409.1"/>
    </source>
</evidence>
<dbReference type="PANTHER" id="PTHR43596:SF1">
    <property type="entry name" value="ADP,ATP CARRIER PROTEIN"/>
    <property type="match status" value="1"/>
</dbReference>
<dbReference type="AlphaFoldDB" id="A0A7Y2E8Y1"/>
<name>A0A7Y2E8Y1_UNCEI</name>
<proteinExistence type="predicted"/>
<feature type="transmembrane region" description="Helical" evidence="1">
    <location>
        <begin position="47"/>
        <end position="67"/>
    </location>
</feature>
<dbReference type="InterPro" id="IPR011989">
    <property type="entry name" value="ARM-like"/>
</dbReference>
<feature type="transmembrane region" description="Helical" evidence="1">
    <location>
        <begin position="169"/>
        <end position="189"/>
    </location>
</feature>
<evidence type="ECO:0000313" key="3">
    <source>
        <dbReference type="Proteomes" id="UP000547674"/>
    </source>
</evidence>
<dbReference type="CDD" id="cd06174">
    <property type="entry name" value="MFS"/>
    <property type="match status" value="1"/>
</dbReference>
<feature type="transmembrane region" description="Helical" evidence="1">
    <location>
        <begin position="79"/>
        <end position="96"/>
    </location>
</feature>
<dbReference type="Pfam" id="PF07690">
    <property type="entry name" value="MFS_1"/>
    <property type="match status" value="1"/>
</dbReference>
<dbReference type="Gene3D" id="1.20.1250.20">
    <property type="entry name" value="MFS general substrate transporter like domains"/>
    <property type="match status" value="1"/>
</dbReference>
<dbReference type="InterPro" id="IPR036259">
    <property type="entry name" value="MFS_trans_sf"/>
</dbReference>
<dbReference type="GO" id="GO:0022857">
    <property type="term" value="F:transmembrane transporter activity"/>
    <property type="evidence" value="ECO:0007669"/>
    <property type="project" value="InterPro"/>
</dbReference>
<comment type="caution">
    <text evidence="2">The sequence shown here is derived from an EMBL/GenBank/DDBJ whole genome shotgun (WGS) entry which is preliminary data.</text>
</comment>
<gene>
    <name evidence="2" type="ORF">HKN21_11660</name>
</gene>
<evidence type="ECO:0008006" key="4">
    <source>
        <dbReference type="Google" id="ProtNLM"/>
    </source>
</evidence>
<feature type="transmembrane region" description="Helical" evidence="1">
    <location>
        <begin position="380"/>
        <end position="399"/>
    </location>
</feature>
<dbReference type="InterPro" id="IPR011701">
    <property type="entry name" value="MFS"/>
</dbReference>
<feature type="transmembrane region" description="Helical" evidence="1">
    <location>
        <begin position="226"/>
        <end position="246"/>
    </location>
</feature>
<keyword evidence="1" id="KW-1133">Transmembrane helix</keyword>
<accession>A0A7Y2E8Y1</accession>
<keyword evidence="1" id="KW-0472">Membrane</keyword>
<sequence length="903" mass="99411">MIKSFAEIRPHERRAVFSAFFTLFGILCAHAVLETARDTLFLSSLPASQLAWVYLGVAFVSILLFFLQNDAGKTQKRALVSWLLASIAITVAFWFSTASGKFVALFGLYVWTGVFATLVVVRFWTLVGDMFSLSQAKRLFSLIGVGSVLGAMVGSALAGFLASRLEARHLLLASSGILFLTALIPVAFLPKVTAPATIAPSRDPGKRLADSLRVIWGDGYLTRVQGILLISTIAVTLVDFIFKSYVSANFEPAQLGQVFGITYFALNILSLMAQIFLVSWLVRSFGVDRVLSVFPALLLGGAVFLLLSGGLVASFLLKLFDGGLRHSLQRTATEVLYVPLATEVRSRVKGVIDVLGQRGGQALASGLILATATLSNSETILAAVLIILCGIWIAIAFDIKKFYLALFRSTLNEVSFRTRLEFPEMDLASLESLMASLNSPVDGEVLAALDLLADQDRAHVIPALILYHPSSVVVAKALEVFTKAGRSDFVPITHRLTEHEDPEIRAATIRTLGWVAPDVALYERFQNDLSPKVRASALIGLISHGAIPAEEGDTRLLTLAGGGTVDEKVAVAQAIRFSPGARFEGVLLVLATSKDEPVLQAVLNAMKEIRSPAFIPSLMEMLPNRRLRRSARECLVSIGVESLDQLQEGLANPHLNRKIRLQLPRTVSLFSPRIAAPILQENLVSLEDGAVRYRIIRALVRLQEENDDVEIDRAAIQRIVDSNLRTAFNLLGWQATLEEGGREDPKRNTEVQELIRDLLHHKEVQARERIFDLLGLIYPGEDVKNIFRGLNSANRKVRDSSAELLENFLEPHQRGPMLALFDDLPLAERHLRGGGYNRPRPRNYEDLMRALLERRGVGIRALVVFHVGELKLRNLRGAIEQLPSDLAGLVSQEVDRTLKLLRN</sequence>
<feature type="transmembrane region" description="Helical" evidence="1">
    <location>
        <begin position="294"/>
        <end position="317"/>
    </location>
</feature>
<dbReference type="Proteomes" id="UP000547674">
    <property type="component" value="Unassembled WGS sequence"/>
</dbReference>
<protein>
    <recommendedName>
        <fullName evidence="4">ADP,ATP carrier protein</fullName>
    </recommendedName>
</protein>
<dbReference type="PANTHER" id="PTHR43596">
    <property type="entry name" value="ADP,ATP CARRIER PROTEIN"/>
    <property type="match status" value="1"/>
</dbReference>
<dbReference type="SUPFAM" id="SSF48371">
    <property type="entry name" value="ARM repeat"/>
    <property type="match status" value="2"/>
</dbReference>
<feature type="transmembrane region" description="Helical" evidence="1">
    <location>
        <begin position="102"/>
        <end position="127"/>
    </location>
</feature>
<feature type="transmembrane region" description="Helical" evidence="1">
    <location>
        <begin position="139"/>
        <end position="163"/>
    </location>
</feature>
<dbReference type="Gene3D" id="1.25.10.10">
    <property type="entry name" value="Leucine-rich Repeat Variant"/>
    <property type="match status" value="2"/>
</dbReference>
<dbReference type="EMBL" id="JABDJR010000470">
    <property type="protein sequence ID" value="NNF07409.1"/>
    <property type="molecule type" value="Genomic_DNA"/>
</dbReference>
<feature type="transmembrane region" description="Helical" evidence="1">
    <location>
        <begin position="258"/>
        <end position="282"/>
    </location>
</feature>